<dbReference type="STRING" id="1480694.DC28_10835"/>
<sequence>MNDLQYRLDNSAKIWPALLSPRYTTWFRLFAVFTEPVLYEAARGAVSKAFNDHPYLAVRLKPGLFWYHLAPLKHPVDLQPDNSPPCMTYEGSRKTGPLVRVYAYRKTLAVEASHMVTDGTGLKVFFTTLLAEYTRLRRELLAAGPEVRESLVQHCTKPLPIPDPTHHRPETWEDSYVTHGIVDPPGARHRSMPKPDVPSKALHFPLALLPRGQYRISLIRYSAAAIRGRAKQYGISVGEYLESLVMLGFQRAAREAEQWPGMLPGRSRLSRPIRFLIPVDLRRLYNSRTMRNFFIGLPVEIDPRLGDFTLEEIIRRVHHAQRAELDAKYLRKQLARNARSQQSLMLRLVPLWLKDIVLRMVYRSIGDVRYTGSFSNLGRVSETVPGLAWVGFVPPPSPVNPINVTAITYGDELCLGFGKMTRVGRIEHQVVRAFAEQGLRGRLMTNFEGSTLWGGLQ</sequence>
<dbReference type="OrthoDB" id="4876345at2"/>
<dbReference type="AlphaFoldDB" id="A0A098QV53"/>
<dbReference type="EMBL" id="JNUP01000065">
    <property type="protein sequence ID" value="KGE71730.1"/>
    <property type="molecule type" value="Genomic_DNA"/>
</dbReference>
<organism evidence="1 2">
    <name type="scientific">Spirochaeta lutea</name>
    <dbReference type="NCBI Taxonomy" id="1480694"/>
    <lineage>
        <taxon>Bacteria</taxon>
        <taxon>Pseudomonadati</taxon>
        <taxon>Spirochaetota</taxon>
        <taxon>Spirochaetia</taxon>
        <taxon>Spirochaetales</taxon>
        <taxon>Spirochaetaceae</taxon>
        <taxon>Spirochaeta</taxon>
    </lineage>
</organism>
<accession>A0A098QV53</accession>
<dbReference type="RefSeq" id="WP_037548184.1">
    <property type="nucleotide sequence ID" value="NZ_JNUP01000065.1"/>
</dbReference>
<evidence type="ECO:0008006" key="3">
    <source>
        <dbReference type="Google" id="ProtNLM"/>
    </source>
</evidence>
<reference evidence="1 2" key="1">
    <citation type="submission" date="2014-05" db="EMBL/GenBank/DDBJ databases">
        <title>De novo Genome Sequence of Spirocheata sp.</title>
        <authorList>
            <person name="Shivani Y."/>
            <person name="Subhash Y."/>
            <person name="Tushar L."/>
            <person name="Sasikala C."/>
            <person name="Ramana C.V."/>
        </authorList>
    </citation>
    <scope>NUCLEOTIDE SEQUENCE [LARGE SCALE GENOMIC DNA]</scope>
    <source>
        <strain evidence="1 2">JC230</strain>
    </source>
</reference>
<proteinExistence type="predicted"/>
<dbReference type="Proteomes" id="UP000029692">
    <property type="component" value="Unassembled WGS sequence"/>
</dbReference>
<comment type="caution">
    <text evidence="1">The sequence shown here is derived from an EMBL/GenBank/DDBJ whole genome shotgun (WGS) entry which is preliminary data.</text>
</comment>
<gene>
    <name evidence="1" type="ORF">DC28_10835</name>
</gene>
<keyword evidence="2" id="KW-1185">Reference proteome</keyword>
<dbReference type="eggNOG" id="COG4908">
    <property type="taxonomic scope" value="Bacteria"/>
</dbReference>
<evidence type="ECO:0000313" key="1">
    <source>
        <dbReference type="EMBL" id="KGE71730.1"/>
    </source>
</evidence>
<evidence type="ECO:0000313" key="2">
    <source>
        <dbReference type="Proteomes" id="UP000029692"/>
    </source>
</evidence>
<protein>
    <recommendedName>
        <fullName evidence="3">Alcohol acetyltransferase</fullName>
    </recommendedName>
</protein>
<name>A0A098QV53_9SPIO</name>